<dbReference type="RefSeq" id="WP_204543564.1">
    <property type="nucleotide sequence ID" value="NZ_JAFBFI010000010.1"/>
</dbReference>
<comment type="caution">
    <text evidence="1">The sequence shown here is derived from an EMBL/GenBank/DDBJ whole genome shotgun (WGS) entry which is preliminary data.</text>
</comment>
<reference evidence="1 2" key="1">
    <citation type="submission" date="2021-01" db="EMBL/GenBank/DDBJ databases">
        <title>Genomic Encyclopedia of Type Strains, Phase IV (KMG-IV): sequencing the most valuable type-strain genomes for metagenomic binning, comparative biology and taxonomic classification.</title>
        <authorList>
            <person name="Goeker M."/>
        </authorList>
    </citation>
    <scope>NUCLEOTIDE SEQUENCE [LARGE SCALE GENOMIC DNA]</scope>
    <source>
        <strain evidence="1 2">DSM 105482</strain>
    </source>
</reference>
<dbReference type="EMBL" id="JAFBFI010000010">
    <property type="protein sequence ID" value="MBM7693049.1"/>
    <property type="molecule type" value="Genomic_DNA"/>
</dbReference>
<keyword evidence="2" id="KW-1185">Reference proteome</keyword>
<proteinExistence type="predicted"/>
<sequence length="150" mass="17403">MGRKRKHHESSSIGFDILVNHKFCDDDFLIRLAGLEGGLNFRLKQMIGKCVEIFLSEPENEVIIGEVAMVGSNFVELCSCKKDKEHCPKEDLIKIIPIDNIKKIMLVDKCHDHLECKHHKHCKCKHHKNLKHHAACFCKICKSRRRVIKH</sequence>
<accession>A0ABS2QK22</accession>
<protein>
    <submittedName>
        <fullName evidence="1">Uncharacterized protein</fullName>
    </submittedName>
</protein>
<name>A0ABS2QK22_9BACI</name>
<evidence type="ECO:0000313" key="1">
    <source>
        <dbReference type="EMBL" id="MBM7693049.1"/>
    </source>
</evidence>
<gene>
    <name evidence="1" type="ORF">JOC77_002488</name>
</gene>
<dbReference type="Proteomes" id="UP000823486">
    <property type="component" value="Unassembled WGS sequence"/>
</dbReference>
<organism evidence="1 2">
    <name type="scientific">Peribacillus deserti</name>
    <dbReference type="NCBI Taxonomy" id="673318"/>
    <lineage>
        <taxon>Bacteria</taxon>
        <taxon>Bacillati</taxon>
        <taxon>Bacillota</taxon>
        <taxon>Bacilli</taxon>
        <taxon>Bacillales</taxon>
        <taxon>Bacillaceae</taxon>
        <taxon>Peribacillus</taxon>
    </lineage>
</organism>
<evidence type="ECO:0000313" key="2">
    <source>
        <dbReference type="Proteomes" id="UP000823486"/>
    </source>
</evidence>